<dbReference type="PRINTS" id="PR00126">
    <property type="entry name" value="ATPASEGAMMA"/>
</dbReference>
<evidence type="ECO:0000256" key="6">
    <source>
        <dbReference type="ARBA" id="ARBA00023065"/>
    </source>
</evidence>
<evidence type="ECO:0000256" key="8">
    <source>
        <dbReference type="ARBA" id="ARBA00023196"/>
    </source>
</evidence>
<comment type="similarity">
    <text evidence="3 10">Belongs to the ATPase gamma chain family.</text>
</comment>
<sequence>MASNLRELRERRNSVATTKKITRAMELIASSRIVKAQNIVRAASPYSLELTRALSAVASHTHEEHPLTSVNPAPKRSAVLLVTSDRGLAGAYSSNAIKSAEQLHAALRPEQEVVTYLCGRKGVQYFEFRGRKAEHVWSGFSDSPTYRQARDIADTLIEEFLRPTEEGGVDEIHVVYTHFDSMLTQKPKVVRLLPLAVVDPKATPEGELEAGDPGVGTSDEEIFHEYNFEPDPVSVLDQLLPLYVANRIHYALLQSAASELASRQRAMKAATDNAEQLIQSLSRQANQARQAAITQEITEIVGGAAALAESAPQE</sequence>
<keyword evidence="8 10" id="KW-0139">CF(1)</keyword>
<dbReference type="EMBL" id="NOWI01000004">
    <property type="protein sequence ID" value="RFT44867.1"/>
    <property type="molecule type" value="Genomic_DNA"/>
</dbReference>
<comment type="subcellular location">
    <subcellularLocation>
        <location evidence="10">Cell membrane</location>
        <topology evidence="10">Peripheral membrane protein</topology>
    </subcellularLocation>
    <subcellularLocation>
        <location evidence="2">Membrane</location>
        <topology evidence="2">Peripheral membrane protein</topology>
    </subcellularLocation>
</comment>
<dbReference type="GO" id="GO:0045259">
    <property type="term" value="C:proton-transporting ATP synthase complex"/>
    <property type="evidence" value="ECO:0007669"/>
    <property type="project" value="UniProtKB-KW"/>
</dbReference>
<evidence type="ECO:0000256" key="5">
    <source>
        <dbReference type="ARBA" id="ARBA00022781"/>
    </source>
</evidence>
<comment type="function">
    <text evidence="1 10">Produces ATP from ADP in the presence of a proton gradient across the membrane. The gamma chain is believed to be important in regulating ATPase activity and the flow of protons through the CF(0) complex.</text>
</comment>
<dbReference type="Gene3D" id="1.10.287.80">
    <property type="entry name" value="ATP synthase, gamma subunit, helix hairpin domain"/>
    <property type="match status" value="2"/>
</dbReference>
<dbReference type="HAMAP" id="MF_00815">
    <property type="entry name" value="ATP_synth_gamma_bact"/>
    <property type="match status" value="1"/>
</dbReference>
<evidence type="ECO:0000256" key="3">
    <source>
        <dbReference type="ARBA" id="ARBA00007681"/>
    </source>
</evidence>
<dbReference type="InterPro" id="IPR000131">
    <property type="entry name" value="ATP_synth_F1_gsu"/>
</dbReference>
<evidence type="ECO:0000256" key="4">
    <source>
        <dbReference type="ARBA" id="ARBA00022448"/>
    </source>
</evidence>
<reference evidence="11" key="2">
    <citation type="submission" date="2024-02" db="EMBL/GenBank/DDBJ databases">
        <title>Bacterial skin colonization with Propionibacterium avidum as a risk factor for Periprosthetic Joint Infections - a single-center prospective study.</title>
        <authorList>
            <person name="Achermann Y."/>
        </authorList>
    </citation>
    <scope>NUCLEOTIDE SEQUENCE</scope>
    <source>
        <strain evidence="11">PAVI-2017310195</strain>
    </source>
</reference>
<evidence type="ECO:0000313" key="13">
    <source>
        <dbReference type="Proteomes" id="UP000259211"/>
    </source>
</evidence>
<evidence type="ECO:0000256" key="10">
    <source>
        <dbReference type="HAMAP-Rule" id="MF_00815"/>
    </source>
</evidence>
<dbReference type="GO" id="GO:0042777">
    <property type="term" value="P:proton motive force-driven plasma membrane ATP synthesis"/>
    <property type="evidence" value="ECO:0007669"/>
    <property type="project" value="UniProtKB-UniRule"/>
</dbReference>
<name>A0A3E2DHH0_9ACTN</name>
<keyword evidence="5 10" id="KW-0375">Hydrogen ion transport</keyword>
<dbReference type="GO" id="GO:0005886">
    <property type="term" value="C:plasma membrane"/>
    <property type="evidence" value="ECO:0007669"/>
    <property type="project" value="UniProtKB-SubCell"/>
</dbReference>
<keyword evidence="7 10" id="KW-0472">Membrane</keyword>
<evidence type="ECO:0000256" key="2">
    <source>
        <dbReference type="ARBA" id="ARBA00004170"/>
    </source>
</evidence>
<dbReference type="EMBL" id="JBAKUA010000001">
    <property type="protein sequence ID" value="MEH1545505.1"/>
    <property type="molecule type" value="Genomic_DNA"/>
</dbReference>
<evidence type="ECO:0000256" key="9">
    <source>
        <dbReference type="ARBA" id="ARBA00023310"/>
    </source>
</evidence>
<organism evidence="12 13">
    <name type="scientific">Cutibacterium avidum</name>
    <dbReference type="NCBI Taxonomy" id="33010"/>
    <lineage>
        <taxon>Bacteria</taxon>
        <taxon>Bacillati</taxon>
        <taxon>Actinomycetota</taxon>
        <taxon>Actinomycetes</taxon>
        <taxon>Propionibacteriales</taxon>
        <taxon>Propionibacteriaceae</taxon>
        <taxon>Cutibacterium</taxon>
    </lineage>
</organism>
<dbReference type="NCBIfam" id="TIGR01146">
    <property type="entry name" value="ATPsyn_F1gamma"/>
    <property type="match status" value="1"/>
</dbReference>
<evidence type="ECO:0000313" key="11">
    <source>
        <dbReference type="EMBL" id="MEH1545505.1"/>
    </source>
</evidence>
<dbReference type="InterPro" id="IPR035968">
    <property type="entry name" value="ATP_synth_F1_ATPase_gsu"/>
</dbReference>
<keyword evidence="4 10" id="KW-0813">Transport</keyword>
<dbReference type="CDD" id="cd12151">
    <property type="entry name" value="F1-ATPase_gamma"/>
    <property type="match status" value="1"/>
</dbReference>
<dbReference type="GO" id="GO:0046933">
    <property type="term" value="F:proton-transporting ATP synthase activity, rotational mechanism"/>
    <property type="evidence" value="ECO:0007669"/>
    <property type="project" value="UniProtKB-UniRule"/>
</dbReference>
<comment type="caution">
    <text evidence="12">The sequence shown here is derived from an EMBL/GenBank/DDBJ whole genome shotgun (WGS) entry which is preliminary data.</text>
</comment>
<dbReference type="InterPro" id="IPR023632">
    <property type="entry name" value="ATP_synth_F1_gsu_CS"/>
</dbReference>
<dbReference type="PANTHER" id="PTHR11693:SF22">
    <property type="entry name" value="ATP SYNTHASE SUBUNIT GAMMA, MITOCHONDRIAL"/>
    <property type="match status" value="1"/>
</dbReference>
<keyword evidence="9 10" id="KW-0066">ATP synthesis</keyword>
<comment type="subunit">
    <text evidence="10">F-type ATPases have 2 components, CF(1) - the catalytic core - and CF(0) - the membrane proton channel. CF(1) has five subunits: alpha(3), beta(3), gamma(1), delta(1), epsilon(1). CF(0) has three main subunits: a, b and c.</text>
</comment>
<dbReference type="PANTHER" id="PTHR11693">
    <property type="entry name" value="ATP SYNTHASE GAMMA CHAIN"/>
    <property type="match status" value="1"/>
</dbReference>
<protein>
    <recommendedName>
        <fullName evidence="10">ATP synthase gamma chain</fullName>
    </recommendedName>
    <alternativeName>
        <fullName evidence="10">ATP synthase F1 sector gamma subunit</fullName>
    </alternativeName>
    <alternativeName>
        <fullName evidence="10">F-ATPase gamma subunit</fullName>
    </alternativeName>
</protein>
<dbReference type="NCBIfam" id="NF004145">
    <property type="entry name" value="PRK05621.1-2"/>
    <property type="match status" value="1"/>
</dbReference>
<dbReference type="AlphaFoldDB" id="A0A3E2DHH0"/>
<evidence type="ECO:0000313" key="12">
    <source>
        <dbReference type="EMBL" id="RFT44867.1"/>
    </source>
</evidence>
<dbReference type="PROSITE" id="PS00153">
    <property type="entry name" value="ATPASE_GAMMA"/>
    <property type="match status" value="1"/>
</dbReference>
<dbReference type="Proteomes" id="UP001309299">
    <property type="component" value="Unassembled WGS sequence"/>
</dbReference>
<dbReference type="Gene3D" id="3.40.1380.10">
    <property type="match status" value="1"/>
</dbReference>
<dbReference type="Pfam" id="PF00231">
    <property type="entry name" value="ATP-synt"/>
    <property type="match status" value="1"/>
</dbReference>
<evidence type="ECO:0000256" key="7">
    <source>
        <dbReference type="ARBA" id="ARBA00023136"/>
    </source>
</evidence>
<reference evidence="12 13" key="1">
    <citation type="submission" date="2017-07" db="EMBL/GenBank/DDBJ databases">
        <authorList>
            <person name="Sun Z.S."/>
            <person name="Albrecht U."/>
            <person name="Echele G."/>
            <person name="Lee C.C."/>
        </authorList>
    </citation>
    <scope>NUCLEOTIDE SEQUENCE [LARGE SCALE GENOMIC DNA]</scope>
    <source>
        <strain evidence="12 13">P16-029</strain>
    </source>
</reference>
<keyword evidence="10" id="KW-1003">Cell membrane</keyword>
<dbReference type="RefSeq" id="WP_016667717.1">
    <property type="nucleotide sequence ID" value="NZ_AP024308.1"/>
</dbReference>
<proteinExistence type="inferred from homology"/>
<dbReference type="SUPFAM" id="SSF52943">
    <property type="entry name" value="ATP synthase (F1-ATPase), gamma subunit"/>
    <property type="match status" value="1"/>
</dbReference>
<keyword evidence="6 10" id="KW-0406">Ion transport</keyword>
<gene>
    <name evidence="10" type="primary">atpG</name>
    <name evidence="12" type="ORF">CHT91_05215</name>
    <name evidence="11" type="ORF">V7F78_00395</name>
</gene>
<dbReference type="GO" id="GO:0005524">
    <property type="term" value="F:ATP binding"/>
    <property type="evidence" value="ECO:0007669"/>
    <property type="project" value="UniProtKB-UniRule"/>
</dbReference>
<dbReference type="Proteomes" id="UP000259211">
    <property type="component" value="Unassembled WGS sequence"/>
</dbReference>
<accession>A0A3E2DHH0</accession>
<evidence type="ECO:0000256" key="1">
    <source>
        <dbReference type="ARBA" id="ARBA00003456"/>
    </source>
</evidence>